<dbReference type="AlphaFoldDB" id="A0A395M667"/>
<evidence type="ECO:0000313" key="3">
    <source>
        <dbReference type="Proteomes" id="UP000265631"/>
    </source>
</evidence>
<reference evidence="2 3" key="1">
    <citation type="journal article" date="2018" name="PLoS Pathog.">
        <title>Evolution of structural diversity of trichothecenes, a family of toxins produced by plant pathogenic and entomopathogenic fungi.</title>
        <authorList>
            <person name="Proctor R.H."/>
            <person name="McCormick S.P."/>
            <person name="Kim H.S."/>
            <person name="Cardoza R.E."/>
            <person name="Stanley A.M."/>
            <person name="Lindo L."/>
            <person name="Kelly A."/>
            <person name="Brown D.W."/>
            <person name="Lee T."/>
            <person name="Vaughan M.M."/>
            <person name="Alexander N.J."/>
            <person name="Busman M."/>
            <person name="Gutierrez S."/>
        </authorList>
    </citation>
    <scope>NUCLEOTIDE SEQUENCE [LARGE SCALE GENOMIC DNA]</scope>
    <source>
        <strain evidence="2 3">NRRL 13405</strain>
    </source>
</reference>
<evidence type="ECO:0000313" key="2">
    <source>
        <dbReference type="EMBL" id="RFN43381.1"/>
    </source>
</evidence>
<evidence type="ECO:0008006" key="4">
    <source>
        <dbReference type="Google" id="ProtNLM"/>
    </source>
</evidence>
<feature type="region of interest" description="Disordered" evidence="1">
    <location>
        <begin position="326"/>
        <end position="357"/>
    </location>
</feature>
<keyword evidence="3" id="KW-1185">Reference proteome</keyword>
<evidence type="ECO:0000256" key="1">
    <source>
        <dbReference type="SAM" id="MobiDB-lite"/>
    </source>
</evidence>
<dbReference type="SUPFAM" id="SSF56112">
    <property type="entry name" value="Protein kinase-like (PK-like)"/>
    <property type="match status" value="1"/>
</dbReference>
<dbReference type="Proteomes" id="UP000265631">
    <property type="component" value="Unassembled WGS sequence"/>
</dbReference>
<accession>A0A395M667</accession>
<name>A0A395M667_9HYPO</name>
<comment type="caution">
    <text evidence="2">The sequence shown here is derived from an EMBL/GenBank/DDBJ whole genome shotgun (WGS) entry which is preliminary data.</text>
</comment>
<dbReference type="InterPro" id="IPR011009">
    <property type="entry name" value="Kinase-like_dom_sf"/>
</dbReference>
<dbReference type="EMBL" id="PXXK01000585">
    <property type="protein sequence ID" value="RFN43381.1"/>
    <property type="molecule type" value="Genomic_DNA"/>
</dbReference>
<dbReference type="OrthoDB" id="5404599at2759"/>
<sequence length="357" mass="40758">MDDLYFLNFAPQPYYYPPPPKPNVRLEVNQNSWMIGEVVISRHVSEPSGPCWGDGKGAFFTISEAPNPKPPARPISDACPIKDHVLYEPCPYGVFEIGLAYLAIYPNKGTPEHLTLEALAKMSLSFQVPKVYYHGVHNDLYYIVYSALPGRTICEVWPETNDLAVKKRWLEQIVDACVELSAVSGQSMTGITGDTLAELWLSKDNAETPGSYTPDVLLQNCQDIGMDCSNLVFQQNNLTPLTFTIDESGKLLGIYHWQDAGFLPKDWIATKGRFNSSLLAVNRMRSWPRGEGTKWASGINYFLRERGFHPFSIKHNEWRTACRREREARERETVQDRQKMWEMEKSREKGKQRENSI</sequence>
<gene>
    <name evidence="2" type="ORF">FIE12Z_12387</name>
</gene>
<protein>
    <recommendedName>
        <fullName evidence="4">Aminoglycoside phosphotransferase domain-containing protein</fullName>
    </recommendedName>
</protein>
<organism evidence="2 3">
    <name type="scientific">Fusarium flagelliforme</name>
    <dbReference type="NCBI Taxonomy" id="2675880"/>
    <lineage>
        <taxon>Eukaryota</taxon>
        <taxon>Fungi</taxon>
        <taxon>Dikarya</taxon>
        <taxon>Ascomycota</taxon>
        <taxon>Pezizomycotina</taxon>
        <taxon>Sordariomycetes</taxon>
        <taxon>Hypocreomycetidae</taxon>
        <taxon>Hypocreales</taxon>
        <taxon>Nectriaceae</taxon>
        <taxon>Fusarium</taxon>
        <taxon>Fusarium incarnatum-equiseti species complex</taxon>
    </lineage>
</organism>
<proteinExistence type="predicted"/>